<organism evidence="11 12">
    <name type="scientific">Weissella kandleri</name>
    <dbReference type="NCBI Taxonomy" id="1616"/>
    <lineage>
        <taxon>Bacteria</taxon>
        <taxon>Bacillati</taxon>
        <taxon>Bacillota</taxon>
        <taxon>Bacilli</taxon>
        <taxon>Lactobacillales</taxon>
        <taxon>Lactobacillaceae</taxon>
        <taxon>Weissella</taxon>
    </lineage>
</organism>
<dbReference type="SUPFAM" id="SSF81330">
    <property type="entry name" value="Gated mechanosensitive channel"/>
    <property type="match status" value="1"/>
</dbReference>
<dbReference type="InterPro" id="IPR001185">
    <property type="entry name" value="MS_channel"/>
</dbReference>
<dbReference type="PANTHER" id="PTHR30266:SF2">
    <property type="entry name" value="LARGE-CONDUCTANCE MECHANOSENSITIVE CHANNEL"/>
    <property type="match status" value="1"/>
</dbReference>
<keyword evidence="5 10" id="KW-0812">Transmembrane</keyword>
<dbReference type="STRING" id="1616.IV73_GL000092"/>
<evidence type="ECO:0000256" key="4">
    <source>
        <dbReference type="ARBA" id="ARBA00022475"/>
    </source>
</evidence>
<keyword evidence="12" id="KW-1185">Reference proteome</keyword>
<dbReference type="PATRIC" id="fig|1616.3.peg.92"/>
<evidence type="ECO:0000313" key="11">
    <source>
        <dbReference type="EMBL" id="KRN75607.1"/>
    </source>
</evidence>
<dbReference type="AlphaFoldDB" id="A0A0R2JME5"/>
<keyword evidence="3 10" id="KW-0813">Transport</keyword>
<reference evidence="11 12" key="1">
    <citation type="journal article" date="2015" name="Genome Announc.">
        <title>Expanding the biotechnology potential of lactobacilli through comparative genomics of 213 strains and associated genera.</title>
        <authorList>
            <person name="Sun Z."/>
            <person name="Harris H.M."/>
            <person name="McCann A."/>
            <person name="Guo C."/>
            <person name="Argimon S."/>
            <person name="Zhang W."/>
            <person name="Yang X."/>
            <person name="Jeffery I.B."/>
            <person name="Cooney J.C."/>
            <person name="Kagawa T.F."/>
            <person name="Liu W."/>
            <person name="Song Y."/>
            <person name="Salvetti E."/>
            <person name="Wrobel A."/>
            <person name="Rasinkangas P."/>
            <person name="Parkhill J."/>
            <person name="Rea M.C."/>
            <person name="O'Sullivan O."/>
            <person name="Ritari J."/>
            <person name="Douillard F.P."/>
            <person name="Paul Ross R."/>
            <person name="Yang R."/>
            <person name="Briner A.E."/>
            <person name="Felis G.E."/>
            <person name="de Vos W.M."/>
            <person name="Barrangou R."/>
            <person name="Klaenhammer T.R."/>
            <person name="Caufield P.W."/>
            <person name="Cui Y."/>
            <person name="Zhang H."/>
            <person name="O'Toole P.W."/>
        </authorList>
    </citation>
    <scope>NUCLEOTIDE SEQUENCE [LARGE SCALE GENOMIC DNA]</scope>
    <source>
        <strain evidence="11 12">DSM 20593</strain>
    </source>
</reference>
<dbReference type="Pfam" id="PF01741">
    <property type="entry name" value="MscL"/>
    <property type="match status" value="1"/>
</dbReference>
<dbReference type="Proteomes" id="UP000051655">
    <property type="component" value="Unassembled WGS sequence"/>
</dbReference>
<evidence type="ECO:0000313" key="12">
    <source>
        <dbReference type="Proteomes" id="UP000051655"/>
    </source>
</evidence>
<comment type="subunit">
    <text evidence="10">Homopentamer.</text>
</comment>
<dbReference type="Gene3D" id="1.10.1200.120">
    <property type="entry name" value="Large-conductance mechanosensitive channel, MscL, domain 1"/>
    <property type="match status" value="1"/>
</dbReference>
<accession>A0A0R2JME5</accession>
<proteinExistence type="inferred from homology"/>
<dbReference type="InterPro" id="IPR036019">
    <property type="entry name" value="MscL_channel"/>
</dbReference>
<feature type="transmembrane region" description="Helical" evidence="10">
    <location>
        <begin position="87"/>
        <end position="108"/>
    </location>
</feature>
<comment type="function">
    <text evidence="10">Channel that opens in response to stretch forces in the membrane lipid bilayer. May participate in the regulation of osmotic pressure changes within the cell.</text>
</comment>
<dbReference type="PANTHER" id="PTHR30266">
    <property type="entry name" value="MECHANOSENSITIVE CHANNEL MSCL"/>
    <property type="match status" value="1"/>
</dbReference>
<name>A0A0R2JME5_9LACO</name>
<keyword evidence="4 10" id="KW-1003">Cell membrane</keyword>
<evidence type="ECO:0000256" key="1">
    <source>
        <dbReference type="ARBA" id="ARBA00004651"/>
    </source>
</evidence>
<evidence type="ECO:0000256" key="6">
    <source>
        <dbReference type="ARBA" id="ARBA00022989"/>
    </source>
</evidence>
<dbReference type="EMBL" id="JQBP01000001">
    <property type="protein sequence ID" value="KRN75607.1"/>
    <property type="molecule type" value="Genomic_DNA"/>
</dbReference>
<protein>
    <recommendedName>
        <fullName evidence="10">Large-conductance mechanosensitive channel</fullName>
    </recommendedName>
</protein>
<keyword evidence="7 10" id="KW-0406">Ion transport</keyword>
<dbReference type="PRINTS" id="PR01264">
    <property type="entry name" value="MECHCHANNEL"/>
</dbReference>
<dbReference type="InterPro" id="IPR019823">
    <property type="entry name" value="Mechanosensitive_channel_CS"/>
</dbReference>
<dbReference type="NCBIfam" id="TIGR00220">
    <property type="entry name" value="mscL"/>
    <property type="match status" value="1"/>
</dbReference>
<evidence type="ECO:0000256" key="5">
    <source>
        <dbReference type="ARBA" id="ARBA00022692"/>
    </source>
</evidence>
<evidence type="ECO:0000256" key="10">
    <source>
        <dbReference type="HAMAP-Rule" id="MF_00115"/>
    </source>
</evidence>
<feature type="transmembrane region" description="Helical" evidence="10">
    <location>
        <begin position="27"/>
        <end position="50"/>
    </location>
</feature>
<comment type="subcellular location">
    <subcellularLocation>
        <location evidence="1 10">Cell membrane</location>
        <topology evidence="1 10">Multi-pass membrane protein</topology>
    </subcellularLocation>
</comment>
<dbReference type="HAMAP" id="MF_00115">
    <property type="entry name" value="MscL"/>
    <property type="match status" value="1"/>
</dbReference>
<dbReference type="InterPro" id="IPR037673">
    <property type="entry name" value="MSC/AndL"/>
</dbReference>
<evidence type="ECO:0000256" key="3">
    <source>
        <dbReference type="ARBA" id="ARBA00022448"/>
    </source>
</evidence>
<evidence type="ECO:0000256" key="7">
    <source>
        <dbReference type="ARBA" id="ARBA00023065"/>
    </source>
</evidence>
<comment type="caution">
    <text evidence="11">The sequence shown here is derived from an EMBL/GenBank/DDBJ whole genome shotgun (WGS) entry which is preliminary data.</text>
</comment>
<dbReference type="GO" id="GO:0008381">
    <property type="term" value="F:mechanosensitive monoatomic ion channel activity"/>
    <property type="evidence" value="ECO:0007669"/>
    <property type="project" value="UniProtKB-UniRule"/>
</dbReference>
<sequence>MLKLIDVLARLIGEVDIMKIISEFKEFIMRGNVLDLAVGVIVGGAFTSLVKSLTVNLINPIIGLFTGQVSSLDNLKFVVSDQLTFNYGAFLGDVINFLIIAFVLFIIIKMINKVSIKKDKEEGSEITEISVLTDIRDMLAKQEANQK</sequence>
<gene>
    <name evidence="10" type="primary">mscL</name>
    <name evidence="11" type="ORF">IV73_GL000092</name>
</gene>
<evidence type="ECO:0000256" key="9">
    <source>
        <dbReference type="ARBA" id="ARBA00023303"/>
    </source>
</evidence>
<evidence type="ECO:0000256" key="2">
    <source>
        <dbReference type="ARBA" id="ARBA00007254"/>
    </source>
</evidence>
<comment type="similarity">
    <text evidence="2 10">Belongs to the MscL family.</text>
</comment>
<dbReference type="PROSITE" id="PS01327">
    <property type="entry name" value="MSCL"/>
    <property type="match status" value="1"/>
</dbReference>
<evidence type="ECO:0000256" key="8">
    <source>
        <dbReference type="ARBA" id="ARBA00023136"/>
    </source>
</evidence>
<dbReference type="GO" id="GO:0005886">
    <property type="term" value="C:plasma membrane"/>
    <property type="evidence" value="ECO:0007669"/>
    <property type="project" value="UniProtKB-SubCell"/>
</dbReference>
<keyword evidence="8 10" id="KW-0472">Membrane</keyword>
<keyword evidence="9 10" id="KW-0407">Ion channel</keyword>
<keyword evidence="6 10" id="KW-1133">Transmembrane helix</keyword>